<accession>A0A1H9MVE4</accession>
<evidence type="ECO:0000313" key="3">
    <source>
        <dbReference type="Proteomes" id="UP000199503"/>
    </source>
</evidence>
<dbReference type="Pfam" id="PF00656">
    <property type="entry name" value="Peptidase_C14"/>
    <property type="match status" value="1"/>
</dbReference>
<dbReference type="Proteomes" id="UP000199503">
    <property type="component" value="Unassembled WGS sequence"/>
</dbReference>
<dbReference type="InterPro" id="IPR011600">
    <property type="entry name" value="Pept_C14_caspase"/>
</dbReference>
<protein>
    <submittedName>
        <fullName evidence="2">Caspase domain-containing protein</fullName>
    </submittedName>
</protein>
<dbReference type="GO" id="GO:0004197">
    <property type="term" value="F:cysteine-type endopeptidase activity"/>
    <property type="evidence" value="ECO:0007669"/>
    <property type="project" value="InterPro"/>
</dbReference>
<feature type="domain" description="Peptidase C14 caspase" evidence="1">
    <location>
        <begin position="5"/>
        <end position="202"/>
    </location>
</feature>
<evidence type="ECO:0000313" key="2">
    <source>
        <dbReference type="EMBL" id="SER27487.1"/>
    </source>
</evidence>
<dbReference type="GO" id="GO:0006508">
    <property type="term" value="P:proteolysis"/>
    <property type="evidence" value="ECO:0007669"/>
    <property type="project" value="InterPro"/>
</dbReference>
<proteinExistence type="predicted"/>
<name>A0A1H9MVE4_9PSEU</name>
<reference evidence="3" key="1">
    <citation type="submission" date="2016-10" db="EMBL/GenBank/DDBJ databases">
        <authorList>
            <person name="Varghese N."/>
            <person name="Submissions S."/>
        </authorList>
    </citation>
    <scope>NUCLEOTIDE SEQUENCE [LARGE SCALE GENOMIC DNA]</scope>
    <source>
        <strain evidence="3">DSM 44437</strain>
    </source>
</reference>
<organism evidence="2 3">
    <name type="scientific">Lentzea albida</name>
    <dbReference type="NCBI Taxonomy" id="65499"/>
    <lineage>
        <taxon>Bacteria</taxon>
        <taxon>Bacillati</taxon>
        <taxon>Actinomycetota</taxon>
        <taxon>Actinomycetes</taxon>
        <taxon>Pseudonocardiales</taxon>
        <taxon>Pseudonocardiaceae</taxon>
        <taxon>Lentzea</taxon>
    </lineage>
</organism>
<sequence>MLDSRAVLVGTSTYVGGLPQLDQAAANLTDLHDVLLDVVDTGGLHLFTDPVAARLVLDRLDGCASSPASLLLFYYAGHGLRDQDDRLCLALPGSVDTPRDARRTSLPLDSVLEIMKHAKARHRVVVLDCCYSGLALDSPAAADLHLLTATNRTTKAAYRADARNTEFTGELVRVLDGPGPLDLGGIYRELDRALTARGQPRPRQRCVDHSADFVLRP</sequence>
<keyword evidence="3" id="KW-1185">Reference proteome</keyword>
<dbReference type="STRING" id="65499.SAMN04488000_107234"/>
<dbReference type="Gene3D" id="3.40.50.1460">
    <property type="match status" value="1"/>
</dbReference>
<dbReference type="InterPro" id="IPR029030">
    <property type="entry name" value="Caspase-like_dom_sf"/>
</dbReference>
<dbReference type="EMBL" id="FOFV01000007">
    <property type="protein sequence ID" value="SER27487.1"/>
    <property type="molecule type" value="Genomic_DNA"/>
</dbReference>
<dbReference type="SUPFAM" id="SSF52129">
    <property type="entry name" value="Caspase-like"/>
    <property type="match status" value="1"/>
</dbReference>
<evidence type="ECO:0000259" key="1">
    <source>
        <dbReference type="Pfam" id="PF00656"/>
    </source>
</evidence>
<dbReference type="RefSeq" id="WP_089918138.1">
    <property type="nucleotide sequence ID" value="NZ_FOFV01000007.1"/>
</dbReference>
<dbReference type="AlphaFoldDB" id="A0A1H9MVE4"/>
<dbReference type="OrthoDB" id="3197455at2"/>
<gene>
    <name evidence="2" type="ORF">SAMN04488000_107234</name>
</gene>
<dbReference type="NCBIfam" id="NF047832">
    <property type="entry name" value="caspase_w_EACC1"/>
    <property type="match status" value="1"/>
</dbReference>